<dbReference type="Proteomes" id="UP001501116">
    <property type="component" value="Unassembled WGS sequence"/>
</dbReference>
<dbReference type="Gene3D" id="3.40.640.10">
    <property type="entry name" value="Type I PLP-dependent aspartate aminotransferase-like (Major domain)"/>
    <property type="match status" value="1"/>
</dbReference>
<dbReference type="RefSeq" id="WP_344416710.1">
    <property type="nucleotide sequence ID" value="NZ_BAAANN010000008.1"/>
</dbReference>
<keyword evidence="8" id="KW-1185">Reference proteome</keyword>
<evidence type="ECO:0000259" key="6">
    <source>
        <dbReference type="Pfam" id="PF00155"/>
    </source>
</evidence>
<comment type="similarity">
    <text evidence="5">Belongs to the class-I pyridoxal-phosphate-dependent aminotransferase family.</text>
</comment>
<name>A0ABN2QMV9_9PSEU</name>
<keyword evidence="2 5" id="KW-0032">Aminotransferase</keyword>
<dbReference type="InterPro" id="IPR004838">
    <property type="entry name" value="NHTrfase_class1_PyrdxlP-BS"/>
</dbReference>
<dbReference type="InterPro" id="IPR004839">
    <property type="entry name" value="Aminotransferase_I/II_large"/>
</dbReference>
<evidence type="ECO:0000256" key="4">
    <source>
        <dbReference type="ARBA" id="ARBA00023194"/>
    </source>
</evidence>
<comment type="caution">
    <text evidence="7">The sequence shown here is derived from an EMBL/GenBank/DDBJ whole genome shotgun (WGS) entry which is preliminary data.</text>
</comment>
<accession>A0ABN2QMV9</accession>
<dbReference type="SUPFAM" id="SSF53383">
    <property type="entry name" value="PLP-dependent transferases"/>
    <property type="match status" value="1"/>
</dbReference>
<dbReference type="PROSITE" id="PS00105">
    <property type="entry name" value="AA_TRANSFER_CLASS_1"/>
    <property type="match status" value="1"/>
</dbReference>
<sequence length="371" mass="39534">MISELPAFPWTVFAPYWQRAEEHAGGIVNLALGTPVDPTPDVVRHALAEASNSPGHPPVEGTPALREAAAGWLTRRLGLTADAEAVLPVLGTKELIAWLPTLLGAGAGDSVAFPALALSTYGVGARLAGATPLPVATPEDLHGHSPRIAWLNWPSNPEGRAASAEDLRKTVDWARAHGVLLVNDECYIEHCWDAEPVSILRPDVCGGDHTGLLAVHSLSKRSNLAGYRAGFVTGDPSVVATLRTVRKHAGMAMPGPVCAAMTAALGDDAHVDEQRQRYLRRRALLREAFTAAGFRVEPADAALFLWVTRDESCWDTVRELAERGILVSPGEFYGESGEWHVRAAFTATDERIEAAVSRLSPGGCCGGSCHC</sequence>
<dbReference type="InterPro" id="IPR015424">
    <property type="entry name" value="PyrdxlP-dep_Trfase"/>
</dbReference>
<dbReference type="PANTHER" id="PTHR42832:SF3">
    <property type="entry name" value="L-GLUTAMINE--4-(METHYLSULFANYL)-2-OXOBUTANOATE AMINOTRANSFERASE"/>
    <property type="match status" value="1"/>
</dbReference>
<dbReference type="GO" id="GO:0008483">
    <property type="term" value="F:transaminase activity"/>
    <property type="evidence" value="ECO:0007669"/>
    <property type="project" value="UniProtKB-KW"/>
</dbReference>
<dbReference type="EMBL" id="BAAANN010000008">
    <property type="protein sequence ID" value="GAA1953653.1"/>
    <property type="molecule type" value="Genomic_DNA"/>
</dbReference>
<evidence type="ECO:0000256" key="3">
    <source>
        <dbReference type="ARBA" id="ARBA00022679"/>
    </source>
</evidence>
<dbReference type="InterPro" id="IPR050881">
    <property type="entry name" value="LL-DAP_aminotransferase"/>
</dbReference>
<organism evidence="7 8">
    <name type="scientific">Amycolatopsis minnesotensis</name>
    <dbReference type="NCBI Taxonomy" id="337894"/>
    <lineage>
        <taxon>Bacteria</taxon>
        <taxon>Bacillati</taxon>
        <taxon>Actinomycetota</taxon>
        <taxon>Actinomycetes</taxon>
        <taxon>Pseudonocardiales</taxon>
        <taxon>Pseudonocardiaceae</taxon>
        <taxon>Amycolatopsis</taxon>
    </lineage>
</organism>
<feature type="domain" description="Aminotransferase class I/classII large" evidence="6">
    <location>
        <begin position="27"/>
        <end position="359"/>
    </location>
</feature>
<reference evidence="7 8" key="1">
    <citation type="journal article" date="2019" name="Int. J. Syst. Evol. Microbiol.">
        <title>The Global Catalogue of Microorganisms (GCM) 10K type strain sequencing project: providing services to taxonomists for standard genome sequencing and annotation.</title>
        <authorList>
            <consortium name="The Broad Institute Genomics Platform"/>
            <consortium name="The Broad Institute Genome Sequencing Center for Infectious Disease"/>
            <person name="Wu L."/>
            <person name="Ma J."/>
        </authorList>
    </citation>
    <scope>NUCLEOTIDE SEQUENCE [LARGE SCALE GENOMIC DNA]</scope>
    <source>
        <strain evidence="7 8">JCM 14545</strain>
    </source>
</reference>
<evidence type="ECO:0000256" key="1">
    <source>
        <dbReference type="ARBA" id="ARBA00001933"/>
    </source>
</evidence>
<dbReference type="Gene3D" id="3.90.1150.10">
    <property type="entry name" value="Aspartate Aminotransferase, domain 1"/>
    <property type="match status" value="1"/>
</dbReference>
<evidence type="ECO:0000256" key="2">
    <source>
        <dbReference type="ARBA" id="ARBA00022576"/>
    </source>
</evidence>
<keyword evidence="4" id="KW-0045">Antibiotic biosynthesis</keyword>
<dbReference type="InterPro" id="IPR015422">
    <property type="entry name" value="PyrdxlP-dep_Trfase_small"/>
</dbReference>
<gene>
    <name evidence="7" type="ORF">GCM10009754_23610</name>
</gene>
<dbReference type="NCBIfam" id="TIGR03539">
    <property type="entry name" value="DapC_actino"/>
    <property type="match status" value="1"/>
</dbReference>
<dbReference type="CDD" id="cd00609">
    <property type="entry name" value="AAT_like"/>
    <property type="match status" value="1"/>
</dbReference>
<dbReference type="EC" id="2.6.1.-" evidence="5"/>
<proteinExistence type="inferred from homology"/>
<evidence type="ECO:0000313" key="8">
    <source>
        <dbReference type="Proteomes" id="UP001501116"/>
    </source>
</evidence>
<comment type="cofactor">
    <cofactor evidence="1 5">
        <name>pyridoxal 5'-phosphate</name>
        <dbReference type="ChEBI" id="CHEBI:597326"/>
    </cofactor>
</comment>
<evidence type="ECO:0000313" key="7">
    <source>
        <dbReference type="EMBL" id="GAA1953653.1"/>
    </source>
</evidence>
<dbReference type="InterPro" id="IPR015421">
    <property type="entry name" value="PyrdxlP-dep_Trfase_major"/>
</dbReference>
<evidence type="ECO:0000256" key="5">
    <source>
        <dbReference type="RuleBase" id="RU000481"/>
    </source>
</evidence>
<dbReference type="PANTHER" id="PTHR42832">
    <property type="entry name" value="AMINO ACID AMINOTRANSFERASE"/>
    <property type="match status" value="1"/>
</dbReference>
<dbReference type="Pfam" id="PF00155">
    <property type="entry name" value="Aminotran_1_2"/>
    <property type="match status" value="1"/>
</dbReference>
<protein>
    <recommendedName>
        <fullName evidence="5">Aminotransferase</fullName>
        <ecNumber evidence="5">2.6.1.-</ecNumber>
    </recommendedName>
</protein>
<keyword evidence="3 5" id="KW-0808">Transferase</keyword>
<dbReference type="InterPro" id="IPR019880">
    <property type="entry name" value="OxyQ"/>
</dbReference>